<gene>
    <name evidence="3" type="ORF">AYBTSS11_LOCUS4355</name>
</gene>
<dbReference type="GO" id="GO:0005634">
    <property type="term" value="C:nucleus"/>
    <property type="evidence" value="ECO:0007669"/>
    <property type="project" value="UniProtKB-SubCell"/>
</dbReference>
<keyword evidence="1" id="KW-0804">Transcription</keyword>
<dbReference type="PANTHER" id="PTHR31500:SF57">
    <property type="entry name" value="AT-HOOK MOTIF NUCLEAR-LOCALIZED PROTEIN 10"/>
    <property type="match status" value="1"/>
</dbReference>
<sequence>MDYREPHQQPTAKIMVGPTSFPSMLAPATAQFPESSKRRRESGPESTHQMATLRWALSPTTPRLLPPSLPQEAPRTPLAPARSRWTPLDIAAKVMLFCEQGPRTVCILSATGPIRNVTVRQSQLRHNI</sequence>
<dbReference type="PANTHER" id="PTHR31500">
    <property type="entry name" value="AT-HOOK MOTIF NUCLEAR-LOCALIZED PROTEIN 9"/>
    <property type="match status" value="1"/>
</dbReference>
<proteinExistence type="predicted"/>
<comment type="function">
    <text evidence="1">Transcription factor that specifically binds AT-rich DNA sequences related to the nuclear matrix attachment regions (MARs).</text>
</comment>
<dbReference type="Proteomes" id="UP001189624">
    <property type="component" value="Chromosome 2"/>
</dbReference>
<name>A0AA86S0D0_9FABA</name>
<accession>A0AA86S0D0</accession>
<evidence type="ECO:0000256" key="1">
    <source>
        <dbReference type="RuleBase" id="RU367031"/>
    </source>
</evidence>
<organism evidence="3 4">
    <name type="scientific">Sphenostylis stenocarpa</name>
    <dbReference type="NCBI Taxonomy" id="92480"/>
    <lineage>
        <taxon>Eukaryota</taxon>
        <taxon>Viridiplantae</taxon>
        <taxon>Streptophyta</taxon>
        <taxon>Embryophyta</taxon>
        <taxon>Tracheophyta</taxon>
        <taxon>Spermatophyta</taxon>
        <taxon>Magnoliopsida</taxon>
        <taxon>eudicotyledons</taxon>
        <taxon>Gunneridae</taxon>
        <taxon>Pentapetalae</taxon>
        <taxon>rosids</taxon>
        <taxon>fabids</taxon>
        <taxon>Fabales</taxon>
        <taxon>Fabaceae</taxon>
        <taxon>Papilionoideae</taxon>
        <taxon>50 kb inversion clade</taxon>
        <taxon>NPAAA clade</taxon>
        <taxon>indigoferoid/millettioid clade</taxon>
        <taxon>Phaseoleae</taxon>
        <taxon>Sphenostylis</taxon>
    </lineage>
</organism>
<comment type="domain">
    <text evidence="1">The PPC domain mediates interactions between AHL proteins.</text>
</comment>
<dbReference type="GO" id="GO:0003680">
    <property type="term" value="F:minor groove of adenine-thymine-rich DNA binding"/>
    <property type="evidence" value="ECO:0007669"/>
    <property type="project" value="UniProtKB-UniRule"/>
</dbReference>
<feature type="region of interest" description="Disordered" evidence="2">
    <location>
        <begin position="1"/>
        <end position="81"/>
    </location>
</feature>
<keyword evidence="1" id="KW-0238">DNA-binding</keyword>
<dbReference type="Gramene" id="rna-AYBTSS11_LOCUS4355">
    <property type="protein sequence ID" value="CAJ1928986.1"/>
    <property type="gene ID" value="gene-AYBTSS11_LOCUS4355"/>
</dbReference>
<evidence type="ECO:0000256" key="2">
    <source>
        <dbReference type="SAM" id="MobiDB-lite"/>
    </source>
</evidence>
<keyword evidence="1" id="KW-0539">Nucleus</keyword>
<dbReference type="AlphaFoldDB" id="A0AA86S0D0"/>
<reference evidence="3" key="1">
    <citation type="submission" date="2023-10" db="EMBL/GenBank/DDBJ databases">
        <authorList>
            <person name="Domelevo Entfellner J.-B."/>
        </authorList>
    </citation>
    <scope>NUCLEOTIDE SEQUENCE</scope>
</reference>
<dbReference type="EMBL" id="OY731399">
    <property type="protein sequence ID" value="CAJ1928986.1"/>
    <property type="molecule type" value="Genomic_DNA"/>
</dbReference>
<evidence type="ECO:0000313" key="3">
    <source>
        <dbReference type="EMBL" id="CAJ1928986.1"/>
    </source>
</evidence>
<keyword evidence="1" id="KW-0805">Transcription regulation</keyword>
<dbReference type="InterPro" id="IPR039605">
    <property type="entry name" value="AHL"/>
</dbReference>
<comment type="subcellular location">
    <subcellularLocation>
        <location evidence="1">Nucleus</location>
    </subcellularLocation>
</comment>
<protein>
    <recommendedName>
        <fullName evidence="1">AT-hook motif nuclear-localized protein</fullName>
    </recommendedName>
</protein>
<keyword evidence="4" id="KW-1185">Reference proteome</keyword>
<evidence type="ECO:0000313" key="4">
    <source>
        <dbReference type="Proteomes" id="UP001189624"/>
    </source>
</evidence>